<reference evidence="2 3" key="1">
    <citation type="submission" date="2013-09" db="EMBL/GenBank/DDBJ databases">
        <title>Corchorus capsularis genome sequencing.</title>
        <authorList>
            <person name="Alam M."/>
            <person name="Haque M.S."/>
            <person name="Islam M.S."/>
            <person name="Emdad E.M."/>
            <person name="Islam M.M."/>
            <person name="Ahmed B."/>
            <person name="Halim A."/>
            <person name="Hossen Q.M.M."/>
            <person name="Hossain M.Z."/>
            <person name="Ahmed R."/>
            <person name="Khan M.M."/>
            <person name="Islam R."/>
            <person name="Rashid M.M."/>
            <person name="Khan S.A."/>
            <person name="Rahman M.S."/>
            <person name="Alam M."/>
        </authorList>
    </citation>
    <scope>NUCLEOTIDE SEQUENCE [LARGE SCALE GENOMIC DNA]</scope>
    <source>
        <strain evidence="3">cv. CVL-1</strain>
        <tissue evidence="2">Whole seedling</tissue>
    </source>
</reference>
<accession>A0A1R3IRU5</accession>
<name>A0A1R3IRU5_COCAP</name>
<evidence type="ECO:0000256" key="1">
    <source>
        <dbReference type="SAM" id="MobiDB-lite"/>
    </source>
</evidence>
<keyword evidence="3" id="KW-1185">Reference proteome</keyword>
<dbReference type="OrthoDB" id="207084at2759"/>
<dbReference type="EMBL" id="AWWV01009617">
    <property type="protein sequence ID" value="OMO85308.1"/>
    <property type="molecule type" value="Genomic_DNA"/>
</dbReference>
<evidence type="ECO:0000313" key="2">
    <source>
        <dbReference type="EMBL" id="OMO85308.1"/>
    </source>
</evidence>
<dbReference type="AlphaFoldDB" id="A0A1R3IRU5"/>
<proteinExistence type="predicted"/>
<protein>
    <submittedName>
        <fullName evidence="2">Uncharacterized protein</fullName>
    </submittedName>
</protein>
<dbReference type="STRING" id="210143.A0A1R3IRU5"/>
<evidence type="ECO:0000313" key="3">
    <source>
        <dbReference type="Proteomes" id="UP000188268"/>
    </source>
</evidence>
<comment type="caution">
    <text evidence="2">The sequence shown here is derived from an EMBL/GenBank/DDBJ whole genome shotgun (WGS) entry which is preliminary data.</text>
</comment>
<organism evidence="2 3">
    <name type="scientific">Corchorus capsularis</name>
    <name type="common">Jute</name>
    <dbReference type="NCBI Taxonomy" id="210143"/>
    <lineage>
        <taxon>Eukaryota</taxon>
        <taxon>Viridiplantae</taxon>
        <taxon>Streptophyta</taxon>
        <taxon>Embryophyta</taxon>
        <taxon>Tracheophyta</taxon>
        <taxon>Spermatophyta</taxon>
        <taxon>Magnoliopsida</taxon>
        <taxon>eudicotyledons</taxon>
        <taxon>Gunneridae</taxon>
        <taxon>Pentapetalae</taxon>
        <taxon>rosids</taxon>
        <taxon>malvids</taxon>
        <taxon>Malvales</taxon>
        <taxon>Malvaceae</taxon>
        <taxon>Grewioideae</taxon>
        <taxon>Apeibeae</taxon>
        <taxon>Corchorus</taxon>
    </lineage>
</organism>
<dbReference type="Gramene" id="OMO85308">
    <property type="protein sequence ID" value="OMO85308"/>
    <property type="gene ID" value="CCACVL1_10284"/>
</dbReference>
<sequence>MIHGQKNFLPLHPLTMGFGLLFRLDESSLGSHLNERRVWGEEVGSNDVEESGSPMDNCESKSEEGGETIDVAELAVVDKNGVNDVGNVNVSVIVDSGIAYVSPY</sequence>
<feature type="region of interest" description="Disordered" evidence="1">
    <location>
        <begin position="41"/>
        <end position="66"/>
    </location>
</feature>
<gene>
    <name evidence="2" type="ORF">CCACVL1_10284</name>
</gene>
<dbReference type="Proteomes" id="UP000188268">
    <property type="component" value="Unassembled WGS sequence"/>
</dbReference>